<dbReference type="Proteomes" id="UP001608902">
    <property type="component" value="Unassembled WGS sequence"/>
</dbReference>
<keyword evidence="2" id="KW-0326">Glycosidase</keyword>
<feature type="domain" description="Glycoside hydrolase family 31 TIM barrel" evidence="3">
    <location>
        <begin position="1"/>
        <end position="39"/>
    </location>
</feature>
<evidence type="ECO:0000259" key="3">
    <source>
        <dbReference type="Pfam" id="PF01055"/>
    </source>
</evidence>
<evidence type="ECO:0000313" key="5">
    <source>
        <dbReference type="EMBL" id="MFH4984904.1"/>
    </source>
</evidence>
<evidence type="ECO:0000259" key="4">
    <source>
        <dbReference type="Pfam" id="PF21365"/>
    </source>
</evidence>
<evidence type="ECO:0000313" key="6">
    <source>
        <dbReference type="Proteomes" id="UP001608902"/>
    </source>
</evidence>
<dbReference type="Pfam" id="PF21365">
    <property type="entry name" value="Glyco_hydro_31_3rd"/>
    <property type="match status" value="1"/>
</dbReference>
<dbReference type="SUPFAM" id="SSF51011">
    <property type="entry name" value="Glycosyl hydrolase domain"/>
    <property type="match status" value="1"/>
</dbReference>
<dbReference type="AlphaFoldDB" id="A0ABD6F3P7"/>
<dbReference type="Gene3D" id="3.20.20.80">
    <property type="entry name" value="Glycosidases"/>
    <property type="match status" value="1"/>
</dbReference>
<gene>
    <name evidence="5" type="ORF">AB6A40_011613</name>
</gene>
<evidence type="ECO:0000256" key="2">
    <source>
        <dbReference type="RuleBase" id="RU361185"/>
    </source>
</evidence>
<dbReference type="InterPro" id="IPR000322">
    <property type="entry name" value="Glyco_hydro_31_TIM"/>
</dbReference>
<evidence type="ECO:0000256" key="1">
    <source>
        <dbReference type="ARBA" id="ARBA00007806"/>
    </source>
</evidence>
<dbReference type="Gene3D" id="2.60.40.1180">
    <property type="entry name" value="Golgi alpha-mannosidase II"/>
    <property type="match status" value="1"/>
</dbReference>
<dbReference type="SUPFAM" id="SSF51445">
    <property type="entry name" value="(Trans)glycosidases"/>
    <property type="match status" value="1"/>
</dbReference>
<dbReference type="EMBL" id="JBGFUD010023135">
    <property type="protein sequence ID" value="MFH4984904.1"/>
    <property type="molecule type" value="Genomic_DNA"/>
</dbReference>
<dbReference type="InterPro" id="IPR013780">
    <property type="entry name" value="Glyco_hydro_b"/>
</dbReference>
<dbReference type="PANTHER" id="PTHR22762:SF145">
    <property type="entry name" value="GLYCOSIDE HYDROLASE FAMILY 31 N-TERMINAL DOMAIN-CONTAINING PROTEIN"/>
    <property type="match status" value="1"/>
</dbReference>
<protein>
    <submittedName>
        <fullName evidence="5">Uncharacterized protein</fullName>
    </submittedName>
</protein>
<sequence length="150" mass="17716">HAHIDCKRREPWLFPDNVKNAIRKAIRLRYAFLPYWYTLFYEHSLTGAPPMRPLWVEFPTDEDSFDEEREWLVGRGLLVRPVLDPGKTSISLYLPGRRNVMWYEWHTHKPRPAPGAIYMDSPLDFIPLMQLGGTIIPTRERVRRSSALSR</sequence>
<dbReference type="InterPro" id="IPR048395">
    <property type="entry name" value="Glyco_hydro_31_C"/>
</dbReference>
<organism evidence="5 6">
    <name type="scientific">Gnathostoma spinigerum</name>
    <dbReference type="NCBI Taxonomy" id="75299"/>
    <lineage>
        <taxon>Eukaryota</taxon>
        <taxon>Metazoa</taxon>
        <taxon>Ecdysozoa</taxon>
        <taxon>Nematoda</taxon>
        <taxon>Chromadorea</taxon>
        <taxon>Rhabditida</taxon>
        <taxon>Spirurina</taxon>
        <taxon>Gnathostomatomorpha</taxon>
        <taxon>Gnathostomatoidea</taxon>
        <taxon>Gnathostomatidae</taxon>
        <taxon>Gnathostoma</taxon>
    </lineage>
</organism>
<name>A0ABD6F3P7_9BILA</name>
<reference evidence="5 6" key="1">
    <citation type="submission" date="2024-08" db="EMBL/GenBank/DDBJ databases">
        <title>Gnathostoma spinigerum genome.</title>
        <authorList>
            <person name="Gonzalez-Bertolin B."/>
            <person name="Monzon S."/>
            <person name="Zaballos A."/>
            <person name="Jimenez P."/>
            <person name="Dekumyoy P."/>
            <person name="Varona S."/>
            <person name="Cuesta I."/>
            <person name="Sumanam S."/>
            <person name="Adisakwattana P."/>
            <person name="Gasser R.B."/>
            <person name="Hernandez-Gonzalez A."/>
            <person name="Young N.D."/>
            <person name="Perteguer M.J."/>
        </authorList>
    </citation>
    <scope>NUCLEOTIDE SEQUENCE [LARGE SCALE GENOMIC DNA]</scope>
    <source>
        <strain evidence="5">AL3</strain>
        <tissue evidence="5">Liver</tissue>
    </source>
</reference>
<keyword evidence="2" id="KW-0378">Hydrolase</keyword>
<feature type="domain" description="Glycosyl hydrolase family 31 C-terminal" evidence="4">
    <location>
        <begin position="47"/>
        <end position="136"/>
    </location>
</feature>
<feature type="non-terminal residue" evidence="5">
    <location>
        <position position="150"/>
    </location>
</feature>
<dbReference type="Pfam" id="PF01055">
    <property type="entry name" value="Glyco_hydro_31_2nd"/>
    <property type="match status" value="1"/>
</dbReference>
<proteinExistence type="inferred from homology"/>
<dbReference type="PANTHER" id="PTHR22762">
    <property type="entry name" value="ALPHA-GLUCOSIDASE"/>
    <property type="match status" value="1"/>
</dbReference>
<comment type="caution">
    <text evidence="5">The sequence shown here is derived from an EMBL/GenBank/DDBJ whole genome shotgun (WGS) entry which is preliminary data.</text>
</comment>
<keyword evidence="6" id="KW-1185">Reference proteome</keyword>
<dbReference type="InterPro" id="IPR017853">
    <property type="entry name" value="GH"/>
</dbReference>
<dbReference type="GO" id="GO:0016798">
    <property type="term" value="F:hydrolase activity, acting on glycosyl bonds"/>
    <property type="evidence" value="ECO:0007669"/>
    <property type="project" value="UniProtKB-KW"/>
</dbReference>
<accession>A0ABD6F3P7</accession>
<feature type="non-terminal residue" evidence="5">
    <location>
        <position position="1"/>
    </location>
</feature>
<comment type="similarity">
    <text evidence="1 2">Belongs to the glycosyl hydrolase 31 family.</text>
</comment>